<dbReference type="EMBL" id="MF417868">
    <property type="protein sequence ID" value="ASN67730.1"/>
    <property type="molecule type" value="Genomic_DNA"/>
</dbReference>
<protein>
    <submittedName>
        <fullName evidence="1">Uncharacterized protein</fullName>
    </submittedName>
</protein>
<sequence>MREIKVDIEKWIYERNIAYPMIKTVDCDVGESSLGSYFRYEPTVKIEGVYVPIKHEDILVVDESDNVLKIL</sequence>
<reference evidence="1" key="1">
    <citation type="submission" date="2017-06" db="EMBL/GenBank/DDBJ databases">
        <title>Novel phages from South African skin metaviromes.</title>
        <authorList>
            <person name="van Zyl L.J."/>
            <person name="Abrahams Y."/>
            <person name="Stander E.A."/>
            <person name="Kirby B.M."/>
            <person name="Clavaud C."/>
            <person name="Farcet C."/>
            <person name="Breton L."/>
            <person name="Trindade M.I."/>
        </authorList>
    </citation>
    <scope>NUCLEOTIDE SEQUENCE</scope>
</reference>
<name>A0A2H4IYV8_9CAUD</name>
<proteinExistence type="predicted"/>
<evidence type="ECO:0000313" key="1">
    <source>
        <dbReference type="EMBL" id="ASN67730.1"/>
    </source>
</evidence>
<organism evidence="1">
    <name type="scientific">uncultured Caudovirales phage</name>
    <dbReference type="NCBI Taxonomy" id="2100421"/>
    <lineage>
        <taxon>Viruses</taxon>
        <taxon>Duplodnaviria</taxon>
        <taxon>Heunggongvirae</taxon>
        <taxon>Uroviricota</taxon>
        <taxon>Caudoviricetes</taxon>
        <taxon>Peduoviridae</taxon>
        <taxon>Maltschvirus</taxon>
        <taxon>Maltschvirus maltsch</taxon>
    </lineage>
</organism>
<gene>
    <name evidence="1" type="ORF">7AX1_104</name>
</gene>
<accession>A0A2H4IYV8</accession>